<dbReference type="GeneID" id="36286101"/>
<dbReference type="AlphaFoldDB" id="A0A177AG28"/>
<feature type="region of interest" description="Disordered" evidence="1">
    <location>
        <begin position="263"/>
        <end position="293"/>
    </location>
</feature>
<sequence>MSAIQLSFHLRTSSTVKTVHLLGSWDNYAGQLPLAKDRNSSKSGAWKGTFKFQGSLLQSGQRYWYYYIIDGYHVSHNPGEDSTTEPTTGRILNILDVASDKSKSSKSSSKSSSSKSSSSKSNSSSKHSSSSRHPPSSRRESRALTADIPKGRPLSISQIQSPKPCSPHATKHILEAEYGSMNPTTIEELTSRFSESTFDDYEYSSTPPSSVGSSLSSRSDSSSPSSVSSGLSDYSNSSQCSCERYGITRTGDRIKLDCGGSRCGYSDEDSCCSSSDDDEVPSSARRQGIVVRR</sequence>
<reference evidence="2" key="1">
    <citation type="submission" date="2016-03" db="EMBL/GenBank/DDBJ databases">
        <title>Updated assembly of Pseudogymnoascus destructans, the fungus causing white-nose syndrome of bats.</title>
        <authorList>
            <person name="Palmer J.M."/>
            <person name="Drees K.P."/>
            <person name="Foster J.T."/>
            <person name="Lindner D.L."/>
        </authorList>
    </citation>
    <scope>NUCLEOTIDE SEQUENCE [LARGE SCALE GENOMIC DNA]</scope>
    <source>
        <strain evidence="2">20631-21</strain>
    </source>
</reference>
<dbReference type="PANTHER" id="PTHR40625">
    <property type="entry name" value="GTP-BINDING PROTEIN ESDC-RELATED"/>
    <property type="match status" value="1"/>
</dbReference>
<dbReference type="OrthoDB" id="5364946at2759"/>
<evidence type="ECO:0000313" key="2">
    <source>
        <dbReference type="EMBL" id="OAF60114.1"/>
    </source>
</evidence>
<dbReference type="VEuPathDB" id="FungiDB:GMDG_04574"/>
<accession>A0A177AG28</accession>
<dbReference type="EMBL" id="KV441392">
    <property type="protein sequence ID" value="OAF60114.1"/>
    <property type="molecule type" value="Genomic_DNA"/>
</dbReference>
<dbReference type="Gene3D" id="2.60.40.10">
    <property type="entry name" value="Immunoglobulins"/>
    <property type="match status" value="1"/>
</dbReference>
<protein>
    <recommendedName>
        <fullName evidence="3">GTP-binding protein EsdC</fullName>
    </recommendedName>
</protein>
<feature type="region of interest" description="Disordered" evidence="1">
    <location>
        <begin position="102"/>
        <end position="168"/>
    </location>
</feature>
<feature type="compositionally biased region" description="Low complexity" evidence="1">
    <location>
        <begin position="203"/>
        <end position="238"/>
    </location>
</feature>
<feature type="region of interest" description="Disordered" evidence="1">
    <location>
        <begin position="199"/>
        <end position="240"/>
    </location>
</feature>
<name>A0A177AG28_9PEZI</name>
<feature type="compositionally biased region" description="Low complexity" evidence="1">
    <location>
        <begin position="105"/>
        <end position="128"/>
    </location>
</feature>
<gene>
    <name evidence="2" type="ORF">VC83_03024</name>
</gene>
<dbReference type="InterPro" id="IPR013783">
    <property type="entry name" value="Ig-like_fold"/>
</dbReference>
<dbReference type="PANTHER" id="PTHR40625:SF2">
    <property type="entry name" value="GTP-BINDING PROTEIN ESDC"/>
    <property type="match status" value="1"/>
</dbReference>
<evidence type="ECO:0008006" key="3">
    <source>
        <dbReference type="Google" id="ProtNLM"/>
    </source>
</evidence>
<dbReference type="RefSeq" id="XP_024325396.1">
    <property type="nucleotide sequence ID" value="XM_024466673.1"/>
</dbReference>
<dbReference type="InterPro" id="IPR014756">
    <property type="entry name" value="Ig_E-set"/>
</dbReference>
<dbReference type="Proteomes" id="UP000077154">
    <property type="component" value="Unassembled WGS sequence"/>
</dbReference>
<dbReference type="SUPFAM" id="SSF81296">
    <property type="entry name" value="E set domains"/>
    <property type="match status" value="1"/>
</dbReference>
<dbReference type="eggNOG" id="ENOG502QVY6">
    <property type="taxonomic scope" value="Eukaryota"/>
</dbReference>
<evidence type="ECO:0000256" key="1">
    <source>
        <dbReference type="SAM" id="MobiDB-lite"/>
    </source>
</evidence>
<feature type="compositionally biased region" description="Acidic residues" evidence="1">
    <location>
        <begin position="266"/>
        <end position="280"/>
    </location>
</feature>
<proteinExistence type="predicted"/>
<organism evidence="2">
    <name type="scientific">Pseudogymnoascus destructans</name>
    <dbReference type="NCBI Taxonomy" id="655981"/>
    <lineage>
        <taxon>Eukaryota</taxon>
        <taxon>Fungi</taxon>
        <taxon>Dikarya</taxon>
        <taxon>Ascomycota</taxon>
        <taxon>Pezizomycotina</taxon>
        <taxon>Leotiomycetes</taxon>
        <taxon>Thelebolales</taxon>
        <taxon>Thelebolaceae</taxon>
        <taxon>Pseudogymnoascus</taxon>
    </lineage>
</organism>